<gene>
    <name evidence="7" type="primary">TOF1</name>
    <name evidence="7" type="ORF">VNI00_001136</name>
</gene>
<feature type="region of interest" description="Disordered" evidence="5">
    <location>
        <begin position="962"/>
        <end position="990"/>
    </location>
</feature>
<feature type="region of interest" description="Disordered" evidence="5">
    <location>
        <begin position="289"/>
        <end position="343"/>
    </location>
</feature>
<dbReference type="PANTHER" id="PTHR22940:SF4">
    <property type="entry name" value="PROTEIN TIMELESS HOMOLOG"/>
    <property type="match status" value="1"/>
</dbReference>
<feature type="compositionally biased region" description="Polar residues" evidence="5">
    <location>
        <begin position="1074"/>
        <end position="1087"/>
    </location>
</feature>
<dbReference type="GO" id="GO:0006281">
    <property type="term" value="P:DNA repair"/>
    <property type="evidence" value="ECO:0007669"/>
    <property type="project" value="TreeGrafter"/>
</dbReference>
<feature type="domain" description="Timeless N-terminal" evidence="6">
    <location>
        <begin position="45"/>
        <end position="313"/>
    </location>
</feature>
<feature type="region of interest" description="Disordered" evidence="5">
    <location>
        <begin position="1"/>
        <end position="21"/>
    </location>
</feature>
<evidence type="ECO:0000256" key="3">
    <source>
        <dbReference type="ARBA" id="ARBA00023242"/>
    </source>
</evidence>
<feature type="compositionally biased region" description="Basic residues" evidence="5">
    <location>
        <begin position="295"/>
        <end position="306"/>
    </location>
</feature>
<comment type="caution">
    <text evidence="7">The sequence shown here is derived from an EMBL/GenBank/DDBJ whole genome shotgun (WGS) entry which is preliminary data.</text>
</comment>
<protein>
    <submittedName>
        <fullName evidence="7">Topoisomerase 1-associated factor 1</fullName>
    </submittedName>
</protein>
<dbReference type="AlphaFoldDB" id="A0AAW0E7Z3"/>
<dbReference type="PANTHER" id="PTHR22940">
    <property type="entry name" value="TIMEOUT/TIMELESS-2"/>
    <property type="match status" value="1"/>
</dbReference>
<feature type="compositionally biased region" description="Polar residues" evidence="5">
    <location>
        <begin position="307"/>
        <end position="317"/>
    </location>
</feature>
<feature type="region of interest" description="Disordered" evidence="5">
    <location>
        <begin position="765"/>
        <end position="785"/>
    </location>
</feature>
<evidence type="ECO:0000256" key="1">
    <source>
        <dbReference type="ARBA" id="ARBA00004123"/>
    </source>
</evidence>
<dbReference type="Pfam" id="PF04821">
    <property type="entry name" value="TIMELESS"/>
    <property type="match status" value="1"/>
</dbReference>
<evidence type="ECO:0000313" key="7">
    <source>
        <dbReference type="EMBL" id="KAK7060371.1"/>
    </source>
</evidence>
<evidence type="ECO:0000256" key="5">
    <source>
        <dbReference type="SAM" id="MobiDB-lite"/>
    </source>
</evidence>
<keyword evidence="3" id="KW-0539">Nucleus</keyword>
<keyword evidence="2" id="KW-0236">DNA replication inhibitor</keyword>
<keyword evidence="4" id="KW-0131">Cell cycle</keyword>
<sequence>MDDEPEVIDITSGESGAEDNNERREFFEPIVQRVVDALGGYENGVYRMGDEVNGCLKDLKKLWRKDETDDDRTIARIFWESRVLINDLIPILMVTAGKGMVEDKRAIAVADLMTAMTWPIDVAEELKEMDDELDKGADYTQLLQSHLYYKAALLKPGVMEALFGILLPPLAKLPKDRTEKDGQVANVVLHLFRNLAFIKDPPQNMLTSSDQAEFSTLQSKLIRTLSETRSLELLLTIAANVDKDPLFDNWNTLVLDILYLLFRGVKPTSLALDQKKKAADTLHHLLAKENSLKRQQARHASTRHSRFGTTITVQLNPNKKPRPSNDGNEADSERNSKNEAKSFVIHRQTGINRDVGSIWDMSKRQKGKKSQTIDELTKEDNLSLEARTVLQTFATDFLESCFNPHARVPTVFLWVAFLSTLLKDIRSEKPKITNKDNLRLLYVTKWFLEYFLCMRSRYIESIKGNAQPSPDGTGKWSFGQVAEVVEQSWIIWVLRRMQEAVEEKPKAWTELQTGTDCLTQLLLLVDTMASSDIGDEDLEEAADTLQHQLVYSGQITDIAFESLRTYKEGTQSLAYLNSSVDMGYALFKVLERWVKKNSGTGDLYIRKKKSKGKKGFAVKAGNEEVPEEEDVVQPEDEEIVHETMVTLEAFELKFAQEGITHTLLAYLSRYKEFTSSENLKRVLSLMHRQAVKAKAEGLYFQVSTLNLFKNILSDQRTFPREQPYKDLINFINFILRQFFKALEKDSFLAVEAFFPKNRGHWKQYSSWEPEKKSKKEKTATIEDTRPPEVQVKKGYSWSDQVGIAIAALVDNGQKDLVEWVQQARFKPFAHLGQRQRIVAETDSKDGGSSDEDNDERQALKLDGPSVDAIAKFTDYLIPYLSDEHADAATKNSYLKLLFRLSKFYIQDEDAEELEWFVPAAILPKDLQATYNVIAQFLETPFDLEGKKISQLLGKKRRRRRRVRPISDDEDVAEESGSDGEITKRKKKREKKLKEVEQYKSAQFIEDSDEEFSHNLDDFMALEKARRDRAAAVAAGLGEGRSGTMRAQGTKRRRRKAGDKGEKKKRQKRDDASPDPTTQDAEDSNSSASEKDAEDDPTASITSDPIKERPRPKAIPKRVPAQPNSGDDESDIDVTTTARKKGRLILSDDE</sequence>
<feature type="compositionally biased region" description="Basic and acidic residues" evidence="5">
    <location>
        <begin position="768"/>
        <end position="785"/>
    </location>
</feature>
<feature type="compositionally biased region" description="Acidic residues" evidence="5">
    <location>
        <begin position="967"/>
        <end position="977"/>
    </location>
</feature>
<dbReference type="GO" id="GO:0003677">
    <property type="term" value="F:DNA binding"/>
    <property type="evidence" value="ECO:0007669"/>
    <property type="project" value="TreeGrafter"/>
</dbReference>
<dbReference type="GO" id="GO:0043111">
    <property type="term" value="P:replication fork arrest"/>
    <property type="evidence" value="ECO:0007669"/>
    <property type="project" value="TreeGrafter"/>
</dbReference>
<dbReference type="GO" id="GO:0000076">
    <property type="term" value="P:DNA replication checkpoint signaling"/>
    <property type="evidence" value="ECO:0007669"/>
    <property type="project" value="TreeGrafter"/>
</dbReference>
<dbReference type="InterPro" id="IPR006906">
    <property type="entry name" value="Timeless_N"/>
</dbReference>
<evidence type="ECO:0000256" key="4">
    <source>
        <dbReference type="ARBA" id="ARBA00023306"/>
    </source>
</evidence>
<evidence type="ECO:0000259" key="6">
    <source>
        <dbReference type="Pfam" id="PF04821"/>
    </source>
</evidence>
<feature type="compositionally biased region" description="Basic and acidic residues" evidence="5">
    <location>
        <begin position="331"/>
        <end position="340"/>
    </location>
</feature>
<accession>A0AAW0E7Z3</accession>
<name>A0AAW0E7Z3_9AGAR</name>
<dbReference type="EMBL" id="JAYKXP010000003">
    <property type="protein sequence ID" value="KAK7060371.1"/>
    <property type="molecule type" value="Genomic_DNA"/>
</dbReference>
<dbReference type="InterPro" id="IPR044998">
    <property type="entry name" value="Timeless"/>
</dbReference>
<dbReference type="GO" id="GO:0031298">
    <property type="term" value="C:replication fork protection complex"/>
    <property type="evidence" value="ECO:0007669"/>
    <property type="project" value="TreeGrafter"/>
</dbReference>
<feature type="region of interest" description="Disordered" evidence="5">
    <location>
        <begin position="1025"/>
        <end position="1149"/>
    </location>
</feature>
<comment type="subcellular location">
    <subcellularLocation>
        <location evidence="1">Nucleus</location>
    </subcellularLocation>
</comment>
<reference evidence="7 8" key="1">
    <citation type="submission" date="2024-01" db="EMBL/GenBank/DDBJ databases">
        <title>A draft genome for a cacao thread blight-causing isolate of Paramarasmius palmivorus.</title>
        <authorList>
            <person name="Baruah I.K."/>
            <person name="Bukari Y."/>
            <person name="Amoako-Attah I."/>
            <person name="Meinhardt L.W."/>
            <person name="Bailey B.A."/>
            <person name="Cohen S.P."/>
        </authorList>
    </citation>
    <scope>NUCLEOTIDE SEQUENCE [LARGE SCALE GENOMIC DNA]</scope>
    <source>
        <strain evidence="7 8">GH-12</strain>
    </source>
</reference>
<organism evidence="7 8">
    <name type="scientific">Paramarasmius palmivorus</name>
    <dbReference type="NCBI Taxonomy" id="297713"/>
    <lineage>
        <taxon>Eukaryota</taxon>
        <taxon>Fungi</taxon>
        <taxon>Dikarya</taxon>
        <taxon>Basidiomycota</taxon>
        <taxon>Agaricomycotina</taxon>
        <taxon>Agaricomycetes</taxon>
        <taxon>Agaricomycetidae</taxon>
        <taxon>Agaricales</taxon>
        <taxon>Marasmiineae</taxon>
        <taxon>Marasmiaceae</taxon>
        <taxon>Paramarasmius</taxon>
    </lineage>
</organism>
<proteinExistence type="predicted"/>
<evidence type="ECO:0000256" key="2">
    <source>
        <dbReference type="ARBA" id="ARBA00022880"/>
    </source>
</evidence>
<feature type="region of interest" description="Disordered" evidence="5">
    <location>
        <begin position="839"/>
        <end position="860"/>
    </location>
</feature>
<keyword evidence="8" id="KW-1185">Reference proteome</keyword>
<evidence type="ECO:0000313" key="8">
    <source>
        <dbReference type="Proteomes" id="UP001383192"/>
    </source>
</evidence>
<dbReference type="Proteomes" id="UP001383192">
    <property type="component" value="Unassembled WGS sequence"/>
</dbReference>
<feature type="compositionally biased region" description="Basic and acidic residues" evidence="5">
    <location>
        <begin position="1057"/>
        <end position="1071"/>
    </location>
</feature>